<accession>A0ABP9GBC2</accession>
<organism evidence="2 3">
    <name type="scientific">Algibacter agarivorans</name>
    <dbReference type="NCBI Taxonomy" id="1109741"/>
    <lineage>
        <taxon>Bacteria</taxon>
        <taxon>Pseudomonadati</taxon>
        <taxon>Bacteroidota</taxon>
        <taxon>Flavobacteriia</taxon>
        <taxon>Flavobacteriales</taxon>
        <taxon>Flavobacteriaceae</taxon>
        <taxon>Algibacter</taxon>
    </lineage>
</organism>
<dbReference type="EMBL" id="BAABJJ010000009">
    <property type="protein sequence ID" value="GAA4936064.1"/>
    <property type="molecule type" value="Genomic_DNA"/>
</dbReference>
<evidence type="ECO:0008006" key="4">
    <source>
        <dbReference type="Google" id="ProtNLM"/>
    </source>
</evidence>
<keyword evidence="1" id="KW-1133">Transmembrane helix</keyword>
<sequence>MERIYFNYYRGNKFVEFIILAFIILFSLFYLENWKISTAIATLVYFVFFGSLRSIINKHYVRITNTFVYIKLNNSKCFKIYKNEIKNTRTLVGNTLVILLNDNNQLIFNTKNIHVDDINFLLKISQAMKVKKNDLILSRN</sequence>
<dbReference type="Proteomes" id="UP001501302">
    <property type="component" value="Unassembled WGS sequence"/>
</dbReference>
<keyword evidence="1" id="KW-0472">Membrane</keyword>
<reference evidence="3" key="1">
    <citation type="journal article" date="2019" name="Int. J. Syst. Evol. Microbiol.">
        <title>The Global Catalogue of Microorganisms (GCM) 10K type strain sequencing project: providing services to taxonomists for standard genome sequencing and annotation.</title>
        <authorList>
            <consortium name="The Broad Institute Genomics Platform"/>
            <consortium name="The Broad Institute Genome Sequencing Center for Infectious Disease"/>
            <person name="Wu L."/>
            <person name="Ma J."/>
        </authorList>
    </citation>
    <scope>NUCLEOTIDE SEQUENCE [LARGE SCALE GENOMIC DNA]</scope>
    <source>
        <strain evidence="3">JCM 18285</strain>
    </source>
</reference>
<name>A0ABP9GBC2_9FLAO</name>
<proteinExistence type="predicted"/>
<evidence type="ECO:0000313" key="2">
    <source>
        <dbReference type="EMBL" id="GAA4936064.1"/>
    </source>
</evidence>
<comment type="caution">
    <text evidence="2">The sequence shown here is derived from an EMBL/GenBank/DDBJ whole genome shotgun (WGS) entry which is preliminary data.</text>
</comment>
<keyword evidence="3" id="KW-1185">Reference proteome</keyword>
<evidence type="ECO:0000313" key="3">
    <source>
        <dbReference type="Proteomes" id="UP001501302"/>
    </source>
</evidence>
<gene>
    <name evidence="2" type="ORF">GCM10023314_05510</name>
</gene>
<feature type="transmembrane region" description="Helical" evidence="1">
    <location>
        <begin position="12"/>
        <end position="30"/>
    </location>
</feature>
<protein>
    <recommendedName>
        <fullName evidence="4">PH domain-containing protein</fullName>
    </recommendedName>
</protein>
<feature type="transmembrane region" description="Helical" evidence="1">
    <location>
        <begin position="36"/>
        <end position="56"/>
    </location>
</feature>
<keyword evidence="1" id="KW-0812">Transmembrane</keyword>
<evidence type="ECO:0000256" key="1">
    <source>
        <dbReference type="SAM" id="Phobius"/>
    </source>
</evidence>